<feature type="domain" description="UspA" evidence="2">
    <location>
        <begin position="34"/>
        <end position="143"/>
    </location>
</feature>
<dbReference type="Pfam" id="PF00582">
    <property type="entry name" value="Usp"/>
    <property type="match status" value="1"/>
</dbReference>
<dbReference type="AlphaFoldDB" id="A0AA41ULU0"/>
<proteinExistence type="predicted"/>
<dbReference type="InterPro" id="IPR006016">
    <property type="entry name" value="UspA"/>
</dbReference>
<reference evidence="3" key="1">
    <citation type="submission" date="2022-04" db="EMBL/GenBank/DDBJ databases">
        <title>Desulfatitalea alkaliphila sp. nov., a novel anaerobic sulfate-reducing bacterium isolated from terrestrial mud volcano, Taman Peninsula, Russia.</title>
        <authorList>
            <person name="Khomyakova M.A."/>
            <person name="Merkel A.Y."/>
            <person name="Slobodkin A.I."/>
        </authorList>
    </citation>
    <scope>NUCLEOTIDE SEQUENCE</scope>
    <source>
        <strain evidence="3">M08but</strain>
    </source>
</reference>
<dbReference type="RefSeq" id="WP_246914047.1">
    <property type="nucleotide sequence ID" value="NZ_JALJRB010000032.1"/>
</dbReference>
<protein>
    <submittedName>
        <fullName evidence="3">Universal stress protein</fullName>
    </submittedName>
</protein>
<dbReference type="EMBL" id="JALJRB010000032">
    <property type="protein sequence ID" value="MCJ8502752.1"/>
    <property type="molecule type" value="Genomic_DNA"/>
</dbReference>
<accession>A0AA41ULU0</accession>
<organism evidence="3 4">
    <name type="scientific">Desulfatitalea alkaliphila</name>
    <dbReference type="NCBI Taxonomy" id="2929485"/>
    <lineage>
        <taxon>Bacteria</taxon>
        <taxon>Pseudomonadati</taxon>
        <taxon>Thermodesulfobacteriota</taxon>
        <taxon>Desulfobacteria</taxon>
        <taxon>Desulfobacterales</taxon>
        <taxon>Desulfosarcinaceae</taxon>
        <taxon>Desulfatitalea</taxon>
    </lineage>
</organism>
<evidence type="ECO:0000256" key="1">
    <source>
        <dbReference type="SAM" id="MobiDB-lite"/>
    </source>
</evidence>
<gene>
    <name evidence="3" type="ORF">MRX98_19405</name>
</gene>
<evidence type="ECO:0000313" key="4">
    <source>
        <dbReference type="Proteomes" id="UP001165427"/>
    </source>
</evidence>
<feature type="region of interest" description="Disordered" evidence="1">
    <location>
        <begin position="75"/>
        <end position="96"/>
    </location>
</feature>
<evidence type="ECO:0000259" key="2">
    <source>
        <dbReference type="Pfam" id="PF00582"/>
    </source>
</evidence>
<evidence type="ECO:0000313" key="3">
    <source>
        <dbReference type="EMBL" id="MCJ8502752.1"/>
    </source>
</evidence>
<dbReference type="CDD" id="cd00293">
    <property type="entry name" value="USP-like"/>
    <property type="match status" value="1"/>
</dbReference>
<dbReference type="Proteomes" id="UP001165427">
    <property type="component" value="Unassembled WGS sequence"/>
</dbReference>
<comment type="caution">
    <text evidence="3">The sequence shown here is derived from an EMBL/GenBank/DDBJ whole genome shotgun (WGS) entry which is preliminary data.</text>
</comment>
<keyword evidence="4" id="KW-1185">Reference proteome</keyword>
<sequence length="188" mass="20224">MGSTGTAQYRIASDDPAKAATVFVSGGMVTAYLIPIKELSPPALAAVRFALEFGKRNGGVFYCLFVTERDSAGSAAGALDAAGPPRPADAKPSDPLRRTLEGQIAQARADAGLQIECVQRQGDYLQEVRQFVRDHHIAEIILGLPEDARDSRAKPHPDALLLHQLTHCRILTVKPKTKEPDPSWSPSS</sequence>
<dbReference type="Gene3D" id="3.40.50.12370">
    <property type="match status" value="1"/>
</dbReference>
<name>A0AA41ULU0_9BACT</name>
<dbReference type="SUPFAM" id="SSF52402">
    <property type="entry name" value="Adenine nucleotide alpha hydrolases-like"/>
    <property type="match status" value="1"/>
</dbReference>